<accession>A0A0F9PSZ3</accession>
<comment type="caution">
    <text evidence="2">The sequence shown here is derived from an EMBL/GenBank/DDBJ whole genome shotgun (WGS) entry which is preliminary data.</text>
</comment>
<evidence type="ECO:0000256" key="1">
    <source>
        <dbReference type="SAM" id="Phobius"/>
    </source>
</evidence>
<keyword evidence="1" id="KW-0812">Transmembrane</keyword>
<keyword evidence="1" id="KW-1133">Transmembrane helix</keyword>
<feature type="transmembrane region" description="Helical" evidence="1">
    <location>
        <begin position="12"/>
        <end position="33"/>
    </location>
</feature>
<proteinExistence type="predicted"/>
<feature type="transmembrane region" description="Helical" evidence="1">
    <location>
        <begin position="71"/>
        <end position="91"/>
    </location>
</feature>
<sequence>MNSLFRRAISITFNFLVIVPGIALLQFHGIIFWTEWIDVFFVGVSWSLLLEVVTFWAWFQRREDNGPRRFLIIKAIAITSTILLLVGPLYAVSNNIISNYEGQYVASSQYEGRKSYLETEIDRKRKAAERLLTYIEDKDDGWITYNRTETEIAAFQKELRELKPPTKKRTNIPWQEFVVVFMQMFSILIFQIVVVLAIVKTSEKMEIPKEDIKTGSFRDILKMRFTPSE</sequence>
<evidence type="ECO:0008006" key="3">
    <source>
        <dbReference type="Google" id="ProtNLM"/>
    </source>
</evidence>
<protein>
    <recommendedName>
        <fullName evidence="3">DUF4407 domain-containing protein</fullName>
    </recommendedName>
</protein>
<evidence type="ECO:0000313" key="2">
    <source>
        <dbReference type="EMBL" id="KKN33314.1"/>
    </source>
</evidence>
<keyword evidence="1" id="KW-0472">Membrane</keyword>
<dbReference type="EMBL" id="LAZR01002189">
    <property type="protein sequence ID" value="KKN33314.1"/>
    <property type="molecule type" value="Genomic_DNA"/>
</dbReference>
<dbReference type="AlphaFoldDB" id="A0A0F9PSZ3"/>
<organism evidence="2">
    <name type="scientific">marine sediment metagenome</name>
    <dbReference type="NCBI Taxonomy" id="412755"/>
    <lineage>
        <taxon>unclassified sequences</taxon>
        <taxon>metagenomes</taxon>
        <taxon>ecological metagenomes</taxon>
    </lineage>
</organism>
<name>A0A0F9PSZ3_9ZZZZ</name>
<reference evidence="2" key="1">
    <citation type="journal article" date="2015" name="Nature">
        <title>Complex archaea that bridge the gap between prokaryotes and eukaryotes.</title>
        <authorList>
            <person name="Spang A."/>
            <person name="Saw J.H."/>
            <person name="Jorgensen S.L."/>
            <person name="Zaremba-Niedzwiedzka K."/>
            <person name="Martijn J."/>
            <person name="Lind A.E."/>
            <person name="van Eijk R."/>
            <person name="Schleper C."/>
            <person name="Guy L."/>
            <person name="Ettema T.J."/>
        </authorList>
    </citation>
    <scope>NUCLEOTIDE SEQUENCE</scope>
</reference>
<gene>
    <name evidence="2" type="ORF">LCGC14_0805050</name>
</gene>
<feature type="transmembrane region" description="Helical" evidence="1">
    <location>
        <begin position="177"/>
        <end position="199"/>
    </location>
</feature>
<feature type="transmembrane region" description="Helical" evidence="1">
    <location>
        <begin position="39"/>
        <end position="59"/>
    </location>
</feature>